<dbReference type="EMBL" id="UYYB01127217">
    <property type="protein sequence ID" value="VDM84056.1"/>
    <property type="molecule type" value="Genomic_DNA"/>
</dbReference>
<feature type="non-terminal residue" evidence="1">
    <location>
        <position position="30"/>
    </location>
</feature>
<gene>
    <name evidence="1" type="ORF">SVUK_LOCUS19054</name>
</gene>
<sequence>MSSLIFVNWKKKELMTTMMMNSMMKAIQKF</sequence>
<organism evidence="1 2">
    <name type="scientific">Strongylus vulgaris</name>
    <name type="common">Blood worm</name>
    <dbReference type="NCBI Taxonomy" id="40348"/>
    <lineage>
        <taxon>Eukaryota</taxon>
        <taxon>Metazoa</taxon>
        <taxon>Ecdysozoa</taxon>
        <taxon>Nematoda</taxon>
        <taxon>Chromadorea</taxon>
        <taxon>Rhabditida</taxon>
        <taxon>Rhabditina</taxon>
        <taxon>Rhabditomorpha</taxon>
        <taxon>Strongyloidea</taxon>
        <taxon>Strongylidae</taxon>
        <taxon>Strongylus</taxon>
    </lineage>
</organism>
<proteinExistence type="predicted"/>
<reference evidence="1 2" key="1">
    <citation type="submission" date="2018-11" db="EMBL/GenBank/DDBJ databases">
        <authorList>
            <consortium name="Pathogen Informatics"/>
        </authorList>
    </citation>
    <scope>NUCLEOTIDE SEQUENCE [LARGE SCALE GENOMIC DNA]</scope>
</reference>
<accession>A0A3P7JKQ3</accession>
<keyword evidence="2" id="KW-1185">Reference proteome</keyword>
<protein>
    <submittedName>
        <fullName evidence="1">Uncharacterized protein</fullName>
    </submittedName>
</protein>
<dbReference type="Proteomes" id="UP000270094">
    <property type="component" value="Unassembled WGS sequence"/>
</dbReference>
<evidence type="ECO:0000313" key="2">
    <source>
        <dbReference type="Proteomes" id="UP000270094"/>
    </source>
</evidence>
<evidence type="ECO:0000313" key="1">
    <source>
        <dbReference type="EMBL" id="VDM84056.1"/>
    </source>
</evidence>
<dbReference type="AlphaFoldDB" id="A0A3P7JKQ3"/>
<name>A0A3P7JKQ3_STRVU</name>